<dbReference type="Proteomes" id="UP000444721">
    <property type="component" value="Unassembled WGS sequence"/>
</dbReference>
<evidence type="ECO:0000256" key="2">
    <source>
        <dbReference type="SAM" id="MobiDB-lite"/>
    </source>
</evidence>
<name>A0A6A5BD52_NAEFO</name>
<reference evidence="3 4" key="1">
    <citation type="journal article" date="2019" name="Sci. Rep.">
        <title>Nanopore sequencing improves the draft genome of the human pathogenic amoeba Naegleria fowleri.</title>
        <authorList>
            <person name="Liechti N."/>
            <person name="Schurch N."/>
            <person name="Bruggmann R."/>
            <person name="Wittwer M."/>
        </authorList>
    </citation>
    <scope>NUCLEOTIDE SEQUENCE [LARGE SCALE GENOMIC DNA]</scope>
    <source>
        <strain evidence="3 4">ATCC 30894</strain>
    </source>
</reference>
<feature type="compositionally biased region" description="Basic residues" evidence="2">
    <location>
        <begin position="828"/>
        <end position="838"/>
    </location>
</feature>
<dbReference type="VEuPathDB" id="AmoebaDB:NF0059420"/>
<evidence type="ECO:0000313" key="4">
    <source>
        <dbReference type="Proteomes" id="UP000444721"/>
    </source>
</evidence>
<dbReference type="OMA" id="GRTENIH"/>
<feature type="region of interest" description="Disordered" evidence="2">
    <location>
        <begin position="568"/>
        <end position="595"/>
    </location>
</feature>
<gene>
    <name evidence="3" type="ORF">FDP41_005150</name>
</gene>
<sequence length="939" mass="108754">MSLNSSAAGTSNSMKTSGAPSADVLFDQLQKDPHVRRKLALGKHYDALTLTEEEERAIKEDLILAKKYENELNERVTRHIENEELKKLLMQNEEESKGSADAKMKAYYNKLQQLQIQAEAKLKKQIREAEEYEIAKLEEDQKRLLESETKKLLEGRQLFQQSEEKQRQKEQSEIEKREQWMTQEDDATKDFPMNSSPKRRDLVSLLQSTSSQKRVILLMTVDIGDGRSDNITVKEDDSYLDLAKKFQEKHNLIPAIIEPLAEHIKFNVEKVLKERTMDMFKLPQSTTHPSSMYNRSPALSKTNDTKVDKYESLQQIVDPNQKTKNRSSTPVSSKNSKPVHERLHESAKYKEARILRIKMELTKNELEKVMETKVPMSETSRKIVEEIERSRAKEKFQNYGEFLYNEGKELIRKQQLEKERIQRLEEAKMEVFTFKPQINSNFKIARPSNAYMNSFKHNVMMYAEEEERKCPFKPKINQKSALMAVQKKNEEFLSDTGTTDPFESLFKDAEKRRAKLEQKQSEAVKQQLITSTTGVGKPSQEHIERLVNSRKEAEKNIMQLRMQLNSNFDPETGRELFKPSTTSKRPKSAGHSRQGSSVFEALYNKKFEEAKNTISKEYYKEIDKLANTKHVNEASRRIAEMAKVKKIYKLFTYLDSNSDGYLNIETDILGSSEERFQVIDKHLQEILLDVFEQFEIDSNIGFEEFAAAVLQRMEKSDAKAMLLSSTKGPIQKVAGIDSPIVQSSPESEFRECSFKPKTNKKSDELAWTRRSTGQDLFEILYKEKDTKEQNLSRLKQAYSEDQMRECSFKPQTTNPSVNGFSEDTLHRLYSRSPKKKKPSYPSLEERELEECTFRPKVNNQTPERFSKRIDGRPTPTNIKTNKSYSEIFMSSEAIPNSTNTVKKFRSMTPPSTRPSTKTPSPTKNNRVTSHTKSSLILLR</sequence>
<dbReference type="VEuPathDB" id="AmoebaDB:NfTy_052010"/>
<comment type="caution">
    <text evidence="3">The sequence shown here is derived from an EMBL/GenBank/DDBJ whole genome shotgun (WGS) entry which is preliminary data.</text>
</comment>
<feature type="coiled-coil region" evidence="1">
    <location>
        <begin position="506"/>
        <end position="563"/>
    </location>
</feature>
<evidence type="ECO:0000256" key="1">
    <source>
        <dbReference type="SAM" id="Coils"/>
    </source>
</evidence>
<keyword evidence="1" id="KW-0175">Coiled coil</keyword>
<feature type="region of interest" description="Disordered" evidence="2">
    <location>
        <begin position="810"/>
        <end position="847"/>
    </location>
</feature>
<keyword evidence="4" id="KW-1185">Reference proteome</keyword>
<feature type="compositionally biased region" description="Polar residues" evidence="2">
    <location>
        <begin position="283"/>
        <end position="302"/>
    </location>
</feature>
<dbReference type="PANTHER" id="PTHR35381">
    <property type="entry name" value="EF-HAND DOMAIN-CONTAINING PROTEIN"/>
    <property type="match status" value="1"/>
</dbReference>
<evidence type="ECO:0000313" key="3">
    <source>
        <dbReference type="EMBL" id="KAF0975823.1"/>
    </source>
</evidence>
<feature type="region of interest" description="Disordered" evidence="2">
    <location>
        <begin position="896"/>
        <end position="939"/>
    </location>
</feature>
<dbReference type="AlphaFoldDB" id="A0A6A5BD52"/>
<dbReference type="VEuPathDB" id="AmoebaDB:FDP41_005150"/>
<feature type="compositionally biased region" description="Basic and acidic residues" evidence="2">
    <location>
        <begin position="162"/>
        <end position="179"/>
    </location>
</feature>
<accession>A0A6A5BD52</accession>
<protein>
    <recommendedName>
        <fullName evidence="5">EF-hand domain-containing protein</fullName>
    </recommendedName>
</protein>
<feature type="compositionally biased region" description="Polar residues" evidence="2">
    <location>
        <begin position="810"/>
        <end position="821"/>
    </location>
</feature>
<dbReference type="OrthoDB" id="313506at2759"/>
<dbReference type="EMBL" id="VFQX01000043">
    <property type="protein sequence ID" value="KAF0975823.1"/>
    <property type="molecule type" value="Genomic_DNA"/>
</dbReference>
<proteinExistence type="predicted"/>
<evidence type="ECO:0008006" key="5">
    <source>
        <dbReference type="Google" id="ProtNLM"/>
    </source>
</evidence>
<feature type="coiled-coil region" evidence="1">
    <location>
        <begin position="104"/>
        <end position="147"/>
    </location>
</feature>
<dbReference type="RefSeq" id="XP_044560536.1">
    <property type="nucleotide sequence ID" value="XM_044708644.1"/>
</dbReference>
<organism evidence="3 4">
    <name type="scientific">Naegleria fowleri</name>
    <name type="common">Brain eating amoeba</name>
    <dbReference type="NCBI Taxonomy" id="5763"/>
    <lineage>
        <taxon>Eukaryota</taxon>
        <taxon>Discoba</taxon>
        <taxon>Heterolobosea</taxon>
        <taxon>Tetramitia</taxon>
        <taxon>Eutetramitia</taxon>
        <taxon>Vahlkampfiidae</taxon>
        <taxon>Naegleria</taxon>
    </lineage>
</organism>
<feature type="region of interest" description="Disordered" evidence="2">
    <location>
        <begin position="283"/>
        <end position="345"/>
    </location>
</feature>
<dbReference type="PANTHER" id="PTHR35381:SF1">
    <property type="entry name" value="EF-HAND DOMAIN-CONTAINING PROTEIN"/>
    <property type="match status" value="1"/>
</dbReference>
<feature type="compositionally biased region" description="Polar residues" evidence="2">
    <location>
        <begin position="312"/>
        <end position="336"/>
    </location>
</feature>
<dbReference type="SUPFAM" id="SSF47473">
    <property type="entry name" value="EF-hand"/>
    <property type="match status" value="1"/>
</dbReference>
<dbReference type="GeneID" id="68112368"/>
<feature type="region of interest" description="Disordered" evidence="2">
    <location>
        <begin position="160"/>
        <end position="197"/>
    </location>
</feature>
<feature type="compositionally biased region" description="Low complexity" evidence="2">
    <location>
        <begin position="906"/>
        <end position="923"/>
    </location>
</feature>
<dbReference type="InterPro" id="IPR011992">
    <property type="entry name" value="EF-hand-dom_pair"/>
</dbReference>
<feature type="compositionally biased region" description="Polar residues" evidence="2">
    <location>
        <begin position="924"/>
        <end position="939"/>
    </location>
</feature>